<keyword evidence="10" id="KW-1185">Reference proteome</keyword>
<dbReference type="KEGG" id="hth:HTH_0218"/>
<dbReference type="InterPro" id="IPR020094">
    <property type="entry name" value="TruA/RsuA/RluB/E/F_N"/>
</dbReference>
<dbReference type="CDD" id="cd02570">
    <property type="entry name" value="PseudoU_synth_EcTruA"/>
    <property type="match status" value="1"/>
</dbReference>
<feature type="active site" description="Nucleophile" evidence="4 5">
    <location>
        <position position="52"/>
    </location>
</feature>
<dbReference type="OrthoDB" id="9811823at2"/>
<dbReference type="InterPro" id="IPR020103">
    <property type="entry name" value="PsdUridine_synth_cat_dom_sf"/>
</dbReference>
<dbReference type="PATRIC" id="fig|608538.5.peg.218"/>
<dbReference type="SUPFAM" id="SSF55120">
    <property type="entry name" value="Pseudouridine synthase"/>
    <property type="match status" value="1"/>
</dbReference>
<evidence type="ECO:0000256" key="4">
    <source>
        <dbReference type="HAMAP-Rule" id="MF_00171"/>
    </source>
</evidence>
<dbReference type="Proteomes" id="UP000002574">
    <property type="component" value="Chromosome"/>
</dbReference>
<dbReference type="EC" id="5.4.99.12" evidence="4"/>
<dbReference type="GO" id="GO:0160147">
    <property type="term" value="F:tRNA pseudouridine(38-40) synthase activity"/>
    <property type="evidence" value="ECO:0007669"/>
    <property type="project" value="UniProtKB-EC"/>
</dbReference>
<dbReference type="STRING" id="608538.HTH_0218"/>
<comment type="caution">
    <text evidence="4">Lacks conserved residue(s) required for the propagation of feature annotation.</text>
</comment>
<dbReference type="RefSeq" id="WP_012962868.1">
    <property type="nucleotide sequence ID" value="NC_013799.1"/>
</dbReference>
<dbReference type="InterPro" id="IPR020097">
    <property type="entry name" value="PsdUridine_synth_TruA_a/b_dom"/>
</dbReference>
<evidence type="ECO:0000313" key="9">
    <source>
        <dbReference type="EMBL" id="BAI68685.1"/>
    </source>
</evidence>
<evidence type="ECO:0000313" key="10">
    <source>
        <dbReference type="Proteomes" id="UP000002574"/>
    </source>
</evidence>
<comment type="catalytic activity">
    <reaction evidence="4 7">
        <text>uridine(38/39/40) in tRNA = pseudouridine(38/39/40) in tRNA</text>
        <dbReference type="Rhea" id="RHEA:22376"/>
        <dbReference type="Rhea" id="RHEA-COMP:10085"/>
        <dbReference type="Rhea" id="RHEA-COMP:10087"/>
        <dbReference type="ChEBI" id="CHEBI:65314"/>
        <dbReference type="ChEBI" id="CHEBI:65315"/>
        <dbReference type="EC" id="5.4.99.12"/>
    </reaction>
</comment>
<dbReference type="eggNOG" id="COG0101">
    <property type="taxonomic scope" value="Bacteria"/>
</dbReference>
<evidence type="ECO:0000256" key="2">
    <source>
        <dbReference type="ARBA" id="ARBA00022694"/>
    </source>
</evidence>
<dbReference type="Gene3D" id="3.30.70.660">
    <property type="entry name" value="Pseudouridine synthase I, catalytic domain, C-terminal subdomain"/>
    <property type="match status" value="1"/>
</dbReference>
<protein>
    <recommendedName>
        <fullName evidence="4">tRNA pseudouridine synthase A</fullName>
        <ecNumber evidence="4">5.4.99.12</ecNumber>
    </recommendedName>
    <alternativeName>
        <fullName evidence="4">tRNA pseudouridine(38-40) synthase</fullName>
    </alternativeName>
    <alternativeName>
        <fullName evidence="4">tRNA pseudouridylate synthase I</fullName>
    </alternativeName>
    <alternativeName>
        <fullName evidence="4">tRNA-uridine isomerase I</fullName>
    </alternativeName>
</protein>
<feature type="binding site" evidence="4 6">
    <location>
        <position position="109"/>
    </location>
    <ligand>
        <name>substrate</name>
    </ligand>
</feature>
<accession>D3DFT3</accession>
<sequence length="241" mass="27914">MPNYVLLLSYVGTNFHGWQVQPNLRTVQGVIKESLEKVFREDIKLVGCCRTDAGVHAKEYVANFYAKKEMEPYKLLKALNSLLPEDVGIKRVWVQEGFNARYSVRGKVYVYRVLNSFSRDAFIEPFAWRVPQKLDLSKMQKACELLAGRRDFSAFAKKEEEDKNTVIDLEEVRLSKVEDLIEISFRARSFLRYMVRRMVGCMVQIGLGRINLSHLEEYLSNRKTCPYTAKAKGLTLEKVLL</sequence>
<keyword evidence="3 4" id="KW-0413">Isomerase</keyword>
<dbReference type="Pfam" id="PF01416">
    <property type="entry name" value="PseudoU_synth_1"/>
    <property type="match status" value="2"/>
</dbReference>
<dbReference type="EMBL" id="AP011112">
    <property type="protein sequence ID" value="BAI68685.1"/>
    <property type="molecule type" value="Genomic_DNA"/>
</dbReference>
<evidence type="ECO:0000256" key="5">
    <source>
        <dbReference type="PIRSR" id="PIRSR001430-1"/>
    </source>
</evidence>
<dbReference type="PANTHER" id="PTHR11142:SF0">
    <property type="entry name" value="TRNA PSEUDOURIDINE SYNTHASE-LIKE 1"/>
    <property type="match status" value="1"/>
</dbReference>
<keyword evidence="2 4" id="KW-0819">tRNA processing</keyword>
<proteinExistence type="inferred from homology"/>
<dbReference type="FunFam" id="3.30.70.580:FF:000001">
    <property type="entry name" value="tRNA pseudouridine synthase A"/>
    <property type="match status" value="1"/>
</dbReference>
<dbReference type="HAMAP" id="MF_00171">
    <property type="entry name" value="TruA"/>
    <property type="match status" value="1"/>
</dbReference>
<dbReference type="PANTHER" id="PTHR11142">
    <property type="entry name" value="PSEUDOURIDYLATE SYNTHASE"/>
    <property type="match status" value="1"/>
</dbReference>
<dbReference type="KEGG" id="hte:Hydth_0217"/>
<dbReference type="GO" id="GO:0003723">
    <property type="term" value="F:RNA binding"/>
    <property type="evidence" value="ECO:0007669"/>
    <property type="project" value="InterPro"/>
</dbReference>
<dbReference type="NCBIfam" id="TIGR00071">
    <property type="entry name" value="hisT_truA"/>
    <property type="match status" value="1"/>
</dbReference>
<dbReference type="InterPro" id="IPR001406">
    <property type="entry name" value="PsdUridine_synth_TruA"/>
</dbReference>
<reference evidence="9 10" key="1">
    <citation type="journal article" date="2010" name="J. Bacteriol.">
        <title>Complete genome sequence of the thermophilic, obligately chemolithoautotrophic hydrogen-oxidizing bacterium Hydrogenobacter thermophilus TK-6.</title>
        <authorList>
            <person name="Arai H."/>
            <person name="Kanbe H."/>
            <person name="Ishii M."/>
            <person name="Igarashi Y."/>
        </authorList>
    </citation>
    <scope>NUCLEOTIDE SEQUENCE [LARGE SCALE GENOMIC DNA]</scope>
    <source>
        <strain evidence="10">DSM 6534 / IAM 12695 / TK-6</strain>
    </source>
</reference>
<dbReference type="AlphaFoldDB" id="D3DFT3"/>
<feature type="domain" description="Pseudouridine synthase I TruA alpha/beta" evidence="8">
    <location>
        <begin position="142"/>
        <end position="239"/>
    </location>
</feature>
<evidence type="ECO:0000256" key="1">
    <source>
        <dbReference type="ARBA" id="ARBA00009375"/>
    </source>
</evidence>
<name>D3DFT3_HYDTT</name>
<evidence type="ECO:0000256" key="6">
    <source>
        <dbReference type="PIRSR" id="PIRSR001430-2"/>
    </source>
</evidence>
<dbReference type="Gene3D" id="3.30.70.580">
    <property type="entry name" value="Pseudouridine synthase I, catalytic domain, N-terminal subdomain"/>
    <property type="match status" value="1"/>
</dbReference>
<comment type="similarity">
    <text evidence="1 4 7">Belongs to the tRNA pseudouridine synthase TruA family.</text>
</comment>
<comment type="subunit">
    <text evidence="4">Homodimer.</text>
</comment>
<dbReference type="PIRSF" id="PIRSF001430">
    <property type="entry name" value="tRNA_psdUrid_synth"/>
    <property type="match status" value="1"/>
</dbReference>
<organism evidence="9 10">
    <name type="scientific">Hydrogenobacter thermophilus (strain DSM 6534 / IAM 12695 / TK-6)</name>
    <dbReference type="NCBI Taxonomy" id="608538"/>
    <lineage>
        <taxon>Bacteria</taxon>
        <taxon>Pseudomonadati</taxon>
        <taxon>Aquificota</taxon>
        <taxon>Aquificia</taxon>
        <taxon>Aquificales</taxon>
        <taxon>Aquificaceae</taxon>
        <taxon>Hydrogenobacter</taxon>
    </lineage>
</organism>
<evidence type="ECO:0000259" key="8">
    <source>
        <dbReference type="Pfam" id="PF01416"/>
    </source>
</evidence>
<dbReference type="InterPro" id="IPR020095">
    <property type="entry name" value="PsdUridine_synth_TruA_C"/>
</dbReference>
<evidence type="ECO:0000256" key="7">
    <source>
        <dbReference type="RuleBase" id="RU003792"/>
    </source>
</evidence>
<comment type="function">
    <text evidence="4">Formation of pseudouridine at positions 38, 39 and 40 in the anticodon stem and loop of transfer RNAs.</text>
</comment>
<gene>
    <name evidence="4 9" type="primary">truA</name>
    <name evidence="9" type="ordered locus">HTH_0218</name>
</gene>
<feature type="domain" description="Pseudouridine synthase I TruA alpha/beta" evidence="8">
    <location>
        <begin position="9"/>
        <end position="92"/>
    </location>
</feature>
<evidence type="ECO:0000256" key="3">
    <source>
        <dbReference type="ARBA" id="ARBA00023235"/>
    </source>
</evidence>
<dbReference type="GO" id="GO:0031119">
    <property type="term" value="P:tRNA pseudouridine synthesis"/>
    <property type="evidence" value="ECO:0007669"/>
    <property type="project" value="UniProtKB-UniRule"/>
</dbReference>